<gene>
    <name evidence="1" type="ORF">OBE_07503</name>
</gene>
<dbReference type="EC" id="1.-.-.-" evidence="1"/>
<dbReference type="PANTHER" id="PTHR21089">
    <property type="entry name" value="SHIKIMATE DEHYDROGENASE"/>
    <property type="match status" value="1"/>
</dbReference>
<dbReference type="Gene3D" id="3.40.50.720">
    <property type="entry name" value="NAD(P)-binding Rossmann-like Domain"/>
    <property type="match status" value="1"/>
</dbReference>
<dbReference type="InterPro" id="IPR036291">
    <property type="entry name" value="NAD(P)-bd_dom_sf"/>
</dbReference>
<accession>K1TAC1</accession>
<dbReference type="GO" id="GO:0050661">
    <property type="term" value="F:NADP binding"/>
    <property type="evidence" value="ECO:0007669"/>
    <property type="project" value="TreeGrafter"/>
</dbReference>
<proteinExistence type="predicted"/>
<dbReference type="AlphaFoldDB" id="K1TAC1"/>
<dbReference type="GO" id="GO:0009423">
    <property type="term" value="P:chorismate biosynthetic process"/>
    <property type="evidence" value="ECO:0007669"/>
    <property type="project" value="TreeGrafter"/>
</dbReference>
<dbReference type="GO" id="GO:0019632">
    <property type="term" value="P:shikimate metabolic process"/>
    <property type="evidence" value="ECO:0007669"/>
    <property type="project" value="TreeGrafter"/>
</dbReference>
<name>K1TAC1_9ZZZZ</name>
<dbReference type="InterPro" id="IPR022893">
    <property type="entry name" value="Shikimate_DH_fam"/>
</dbReference>
<dbReference type="GO" id="GO:0004764">
    <property type="term" value="F:shikimate 3-dehydrogenase (NADP+) activity"/>
    <property type="evidence" value="ECO:0007669"/>
    <property type="project" value="InterPro"/>
</dbReference>
<sequence length="135" mass="14938">MRLRDADIPVAKALCEEIKQNYNSAKVGFCLLSEVKGNFDLMVNATPVGMYPNTDSSPLTEEALGRITLNGFFDAIYNPRETKLMKMVSDKGVKKVSGGMQMLVWQAAVAHTIWSGAEYTAEQVQAISDEMMRLV</sequence>
<comment type="caution">
    <text evidence="1">The sequence shown here is derived from an EMBL/GenBank/DDBJ whole genome shotgun (WGS) entry which is preliminary data.</text>
</comment>
<dbReference type="GO" id="GO:0005829">
    <property type="term" value="C:cytosol"/>
    <property type="evidence" value="ECO:0007669"/>
    <property type="project" value="TreeGrafter"/>
</dbReference>
<dbReference type="EMBL" id="AJWZ01005157">
    <property type="protein sequence ID" value="EKC63365.1"/>
    <property type="molecule type" value="Genomic_DNA"/>
</dbReference>
<protein>
    <submittedName>
        <fullName evidence="1">Shikimate 5-dehydrogenase</fullName>
        <ecNumber evidence="1">1.-.-.-</ecNumber>
    </submittedName>
</protein>
<organism evidence="1">
    <name type="scientific">human gut metagenome</name>
    <dbReference type="NCBI Taxonomy" id="408170"/>
    <lineage>
        <taxon>unclassified sequences</taxon>
        <taxon>metagenomes</taxon>
        <taxon>organismal metagenomes</taxon>
    </lineage>
</organism>
<keyword evidence="1" id="KW-0560">Oxidoreductase</keyword>
<evidence type="ECO:0000313" key="1">
    <source>
        <dbReference type="EMBL" id="EKC63365.1"/>
    </source>
</evidence>
<dbReference type="PANTHER" id="PTHR21089:SF1">
    <property type="entry name" value="BIFUNCTIONAL 3-DEHYDROQUINATE DEHYDRATASE_SHIKIMATE DEHYDROGENASE, CHLOROPLASTIC"/>
    <property type="match status" value="1"/>
</dbReference>
<reference evidence="1" key="1">
    <citation type="journal article" date="2013" name="Environ. Microbiol.">
        <title>Microbiota from the distal guts of lean and obese adolescents exhibit partial functional redundancy besides clear differences in community structure.</title>
        <authorList>
            <person name="Ferrer M."/>
            <person name="Ruiz A."/>
            <person name="Lanza F."/>
            <person name="Haange S.B."/>
            <person name="Oberbach A."/>
            <person name="Till H."/>
            <person name="Bargiela R."/>
            <person name="Campoy C."/>
            <person name="Segura M.T."/>
            <person name="Richter M."/>
            <person name="von Bergen M."/>
            <person name="Seifert J."/>
            <person name="Suarez A."/>
        </authorList>
    </citation>
    <scope>NUCLEOTIDE SEQUENCE</scope>
</reference>
<dbReference type="SUPFAM" id="SSF51735">
    <property type="entry name" value="NAD(P)-binding Rossmann-fold domains"/>
    <property type="match status" value="1"/>
</dbReference>